<dbReference type="PANTHER" id="PTHR43182">
    <property type="entry name" value="COBALT-PRECORRIN-6B C(15)-METHYLTRANSFERASE (DECARBOXYLATING)"/>
    <property type="match status" value="1"/>
</dbReference>
<keyword evidence="3 6" id="KW-0489">Methyltransferase</keyword>
<reference evidence="6 7" key="1">
    <citation type="journal article" date="2018" name="ACS Chem. Biol.">
        <title>Ketoreductase domain dysfunction expands chemodiversity: malyngamide biosynthesis in the cyanobacterium Okeania hirsuta.</title>
        <authorList>
            <person name="Moss N.A."/>
            <person name="Leao T."/>
            <person name="Rankin M."/>
            <person name="McCullough T.M."/>
            <person name="Qu P."/>
            <person name="Korobeynikov A."/>
            <person name="Smith J.L."/>
            <person name="Gerwick L."/>
            <person name="Gerwick W.H."/>
        </authorList>
    </citation>
    <scope>NUCLEOTIDE SEQUENCE [LARGE SCALE GENOMIC DNA]</scope>
    <source>
        <strain evidence="6 7">PAB10Feb10-1</strain>
    </source>
</reference>
<comment type="caution">
    <text evidence="6">The sequence shown here is derived from an EMBL/GenBank/DDBJ whole genome shotgun (WGS) entry which is preliminary data.</text>
</comment>
<dbReference type="AlphaFoldDB" id="A0A3N6NT35"/>
<evidence type="ECO:0000256" key="1">
    <source>
        <dbReference type="ARBA" id="ARBA00004953"/>
    </source>
</evidence>
<evidence type="ECO:0000256" key="4">
    <source>
        <dbReference type="ARBA" id="ARBA00022679"/>
    </source>
</evidence>
<name>A0A3N6NT35_9CYAN</name>
<dbReference type="GO" id="GO:0032259">
    <property type="term" value="P:methylation"/>
    <property type="evidence" value="ECO:0007669"/>
    <property type="project" value="UniProtKB-KW"/>
</dbReference>
<dbReference type="InterPro" id="IPR014008">
    <property type="entry name" value="Cbl_synth_MTase_CbiT"/>
</dbReference>
<dbReference type="UniPathway" id="UPA00148"/>
<dbReference type="NCBIfam" id="TIGR02469">
    <property type="entry name" value="CbiT"/>
    <property type="match status" value="1"/>
</dbReference>
<dbReference type="EMBL" id="RCBY01000014">
    <property type="protein sequence ID" value="RQH53410.1"/>
    <property type="molecule type" value="Genomic_DNA"/>
</dbReference>
<protein>
    <submittedName>
        <fullName evidence="6">Precorrin-6Y C5,15-methyltransferase subunit CbiT</fullName>
    </submittedName>
</protein>
<evidence type="ECO:0000313" key="7">
    <source>
        <dbReference type="Proteomes" id="UP000269154"/>
    </source>
</evidence>
<sequence length="200" mass="22102">MSSPLWPYVTPGISDDLFERLPGIPMSKREVRLLLISYLRLQSDSIVWDIGAGTGTIPVETGLICPQGRIIAVERDEEVANLIRRNCDRFGVENVTVVEGSAPECLDSLTEAPSRVCIEGGRHIKAILQEVWKRLLPQGRVIATAANLESLYAISESFADLQVRNVEVVQPALNRLETRGIHQTFAAINPIFILSGEKID</sequence>
<proteinExistence type="predicted"/>
<evidence type="ECO:0000256" key="3">
    <source>
        <dbReference type="ARBA" id="ARBA00022603"/>
    </source>
</evidence>
<dbReference type="CDD" id="cd02440">
    <property type="entry name" value="AdoMet_MTases"/>
    <property type="match status" value="1"/>
</dbReference>
<dbReference type="Gene3D" id="3.40.50.150">
    <property type="entry name" value="Vaccinia Virus protein VP39"/>
    <property type="match status" value="1"/>
</dbReference>
<dbReference type="GO" id="GO:0009236">
    <property type="term" value="P:cobalamin biosynthetic process"/>
    <property type="evidence" value="ECO:0007669"/>
    <property type="project" value="UniProtKB-UniPathway"/>
</dbReference>
<evidence type="ECO:0000256" key="2">
    <source>
        <dbReference type="ARBA" id="ARBA00022573"/>
    </source>
</evidence>
<dbReference type="SUPFAM" id="SSF53335">
    <property type="entry name" value="S-adenosyl-L-methionine-dependent methyltransferases"/>
    <property type="match status" value="1"/>
</dbReference>
<dbReference type="Proteomes" id="UP000269154">
    <property type="component" value="Unassembled WGS sequence"/>
</dbReference>
<evidence type="ECO:0000256" key="5">
    <source>
        <dbReference type="ARBA" id="ARBA00022691"/>
    </source>
</evidence>
<dbReference type="InterPro" id="IPR050714">
    <property type="entry name" value="Cobalamin_biosynth_MTase"/>
</dbReference>
<dbReference type="PANTHER" id="PTHR43182:SF1">
    <property type="entry name" value="COBALT-PRECORRIN-7 C(5)-METHYLTRANSFERASE"/>
    <property type="match status" value="1"/>
</dbReference>
<keyword evidence="7" id="KW-1185">Reference proteome</keyword>
<dbReference type="InterPro" id="IPR029063">
    <property type="entry name" value="SAM-dependent_MTases_sf"/>
</dbReference>
<gene>
    <name evidence="6" type="primary">cbiT</name>
    <name evidence="6" type="ORF">D5R40_04380</name>
</gene>
<dbReference type="GO" id="GO:0008276">
    <property type="term" value="F:protein methyltransferase activity"/>
    <property type="evidence" value="ECO:0007669"/>
    <property type="project" value="InterPro"/>
</dbReference>
<accession>A0A3N6NT35</accession>
<dbReference type="OrthoDB" id="9780707at2"/>
<organism evidence="6 7">
    <name type="scientific">Okeania hirsuta</name>
    <dbReference type="NCBI Taxonomy" id="1458930"/>
    <lineage>
        <taxon>Bacteria</taxon>
        <taxon>Bacillati</taxon>
        <taxon>Cyanobacteriota</taxon>
        <taxon>Cyanophyceae</taxon>
        <taxon>Oscillatoriophycideae</taxon>
        <taxon>Oscillatoriales</taxon>
        <taxon>Microcoleaceae</taxon>
        <taxon>Okeania</taxon>
    </lineage>
</organism>
<dbReference type="RefSeq" id="WP_124146261.1">
    <property type="nucleotide sequence ID" value="NZ_CAWOKI010000147.1"/>
</dbReference>
<evidence type="ECO:0000313" key="6">
    <source>
        <dbReference type="EMBL" id="RQH53410.1"/>
    </source>
</evidence>
<dbReference type="NCBIfam" id="NF005640">
    <property type="entry name" value="PRK07402.1"/>
    <property type="match status" value="1"/>
</dbReference>
<dbReference type="Pfam" id="PF01135">
    <property type="entry name" value="PCMT"/>
    <property type="match status" value="1"/>
</dbReference>
<keyword evidence="5" id="KW-0949">S-adenosyl-L-methionine</keyword>
<keyword evidence="4 6" id="KW-0808">Transferase</keyword>
<comment type="pathway">
    <text evidence="1">Cofactor biosynthesis; adenosylcobalamin biosynthesis.</text>
</comment>
<keyword evidence="2" id="KW-0169">Cobalamin biosynthesis</keyword>